<organism evidence="2 3">
    <name type="scientific">Amycolatopsis japonica</name>
    <dbReference type="NCBI Taxonomy" id="208439"/>
    <lineage>
        <taxon>Bacteria</taxon>
        <taxon>Bacillati</taxon>
        <taxon>Actinomycetota</taxon>
        <taxon>Actinomycetes</taxon>
        <taxon>Pseudonocardiales</taxon>
        <taxon>Pseudonocardiaceae</taxon>
        <taxon>Amycolatopsis</taxon>
        <taxon>Amycolatopsis japonica group</taxon>
    </lineage>
</organism>
<dbReference type="STRING" id="208439.AJAP_04455"/>
<evidence type="ECO:0000256" key="1">
    <source>
        <dbReference type="SAM" id="Phobius"/>
    </source>
</evidence>
<keyword evidence="1" id="KW-0472">Membrane</keyword>
<dbReference type="HOGENOM" id="CLU_1458416_0_0_11"/>
<name>A0A075ULN8_9PSEU</name>
<gene>
    <name evidence="2" type="ORF">AJAP_04455</name>
</gene>
<accession>A0A075ULN8</accession>
<evidence type="ECO:0000313" key="3">
    <source>
        <dbReference type="Proteomes" id="UP000028492"/>
    </source>
</evidence>
<evidence type="ECO:0000313" key="2">
    <source>
        <dbReference type="EMBL" id="AIG73813.1"/>
    </source>
</evidence>
<dbReference type="EMBL" id="CP008953">
    <property type="protein sequence ID" value="AIG73813.1"/>
    <property type="molecule type" value="Genomic_DNA"/>
</dbReference>
<keyword evidence="1" id="KW-1133">Transmembrane helix</keyword>
<feature type="transmembrane region" description="Helical" evidence="1">
    <location>
        <begin position="152"/>
        <end position="170"/>
    </location>
</feature>
<feature type="transmembrane region" description="Helical" evidence="1">
    <location>
        <begin position="108"/>
        <end position="132"/>
    </location>
</feature>
<dbReference type="Proteomes" id="UP000028492">
    <property type="component" value="Chromosome"/>
</dbReference>
<keyword evidence="3" id="KW-1185">Reference proteome</keyword>
<reference evidence="2 3" key="1">
    <citation type="journal article" date="2014" name="J. Biotechnol.">
        <title>Complete genome sequence of the actinobacterium Amycolatopsis japonica MG417-CF17(T) (=DSM 44213T) producing (S,S)-N,N'-ethylenediaminedisuccinic acid.</title>
        <authorList>
            <person name="Stegmann E."/>
            <person name="Albersmeier A."/>
            <person name="Spohn M."/>
            <person name="Gert H."/>
            <person name="Weber T."/>
            <person name="Wohlleben W."/>
            <person name="Kalinowski J."/>
            <person name="Ruckert C."/>
        </authorList>
    </citation>
    <scope>NUCLEOTIDE SEQUENCE [LARGE SCALE GENOMIC DNA]</scope>
    <source>
        <strain evidence="3">MG417-CF17 (DSM 44213)</strain>
    </source>
</reference>
<sequence length="199" mass="21460">MSAVDHTWPDGSDVTGPYGYPAQQPGPPGFGYPAPQAKPSGATAIIAAVLGLVGALASGFIPIRYFIELPSGFSLSNLPGFALVELVLYLVAALFLLMGALTTFFRSLIGAILLILGSLLAILAVVLEPIAFRVPYRIHLDILLRFATFDGVLRLAMVVFGLVSLLLAVLPPTFRYLRWRPAPVQPYRPQNQFPQQGGW</sequence>
<protein>
    <submittedName>
        <fullName evidence="2">Putative membrane protein</fullName>
    </submittedName>
</protein>
<proteinExistence type="predicted"/>
<feature type="transmembrane region" description="Helical" evidence="1">
    <location>
        <begin position="44"/>
        <end position="67"/>
    </location>
</feature>
<keyword evidence="1" id="KW-0812">Transmembrane</keyword>
<dbReference type="KEGG" id="aja:AJAP_04455"/>
<feature type="transmembrane region" description="Helical" evidence="1">
    <location>
        <begin position="79"/>
        <end position="101"/>
    </location>
</feature>
<dbReference type="RefSeq" id="WP_228694859.1">
    <property type="nucleotide sequence ID" value="NZ_CP008953.1"/>
</dbReference>
<dbReference type="AlphaFoldDB" id="A0A075ULN8"/>